<feature type="domain" description="Retinoblastoma-associated protein N-terminal" evidence="9">
    <location>
        <begin position="69"/>
        <end position="217"/>
    </location>
</feature>
<dbReference type="SUPFAM" id="SSF47954">
    <property type="entry name" value="Cyclin-like"/>
    <property type="match status" value="2"/>
</dbReference>
<dbReference type="InterPro" id="IPR036915">
    <property type="entry name" value="Cyclin-like_sf"/>
</dbReference>
<accession>A0A9Q0BVB5</accession>
<evidence type="ECO:0000259" key="9">
    <source>
        <dbReference type="SMART" id="SM01367"/>
    </source>
</evidence>
<reference evidence="11" key="1">
    <citation type="journal article" date="2023" name="Genome Biol. Evol.">
        <title>Long-read-based Genome Assembly of Drosophila gunungcola Reveals Fewer Chemosensory Genes in Flower-breeding Species.</title>
        <authorList>
            <person name="Negi A."/>
            <person name="Liao B.Y."/>
            <person name="Yeh S.D."/>
        </authorList>
    </citation>
    <scope>NUCLEOTIDE SEQUENCE</scope>
    <source>
        <strain evidence="11">Sukarami</strain>
    </source>
</reference>
<dbReference type="Gene3D" id="1.10.472.140">
    <property type="match status" value="1"/>
</dbReference>
<dbReference type="PANTHER" id="PTHR13742:SF17">
    <property type="entry name" value="RE32990P-RELATED"/>
    <property type="match status" value="1"/>
</dbReference>
<evidence type="ECO:0000256" key="3">
    <source>
        <dbReference type="ARBA" id="ARBA00022491"/>
    </source>
</evidence>
<feature type="domain" description="Retinoblastoma-associated protein A-box" evidence="10">
    <location>
        <begin position="353"/>
        <end position="534"/>
    </location>
</feature>
<dbReference type="GO" id="GO:0030154">
    <property type="term" value="P:cell differentiation"/>
    <property type="evidence" value="ECO:0007669"/>
    <property type="project" value="TreeGrafter"/>
</dbReference>
<protein>
    <recommendedName>
        <fullName evidence="13">Retinoblastoma family protein</fullName>
    </recommendedName>
</protein>
<keyword evidence="5" id="KW-0804">Transcription</keyword>
<gene>
    <name evidence="11" type="ORF">M5D96_001440</name>
</gene>
<evidence type="ECO:0000256" key="1">
    <source>
        <dbReference type="ARBA" id="ARBA00004123"/>
    </source>
</evidence>
<keyword evidence="7" id="KW-0131">Cell cycle</keyword>
<dbReference type="InterPro" id="IPR028309">
    <property type="entry name" value="RB_fam"/>
</dbReference>
<dbReference type="Pfam" id="PF11934">
    <property type="entry name" value="DUF3452"/>
    <property type="match status" value="1"/>
</dbReference>
<dbReference type="SMART" id="SM01367">
    <property type="entry name" value="DUF3452"/>
    <property type="match status" value="1"/>
</dbReference>
<dbReference type="Pfam" id="PF01858">
    <property type="entry name" value="RB_A"/>
    <property type="match status" value="1"/>
</dbReference>
<dbReference type="Pfam" id="PF01857">
    <property type="entry name" value="RB_B"/>
    <property type="match status" value="1"/>
</dbReference>
<feature type="compositionally biased region" description="Low complexity" evidence="8">
    <location>
        <begin position="719"/>
        <end position="734"/>
    </location>
</feature>
<dbReference type="GO" id="GO:0000785">
    <property type="term" value="C:chromatin"/>
    <property type="evidence" value="ECO:0007669"/>
    <property type="project" value="TreeGrafter"/>
</dbReference>
<dbReference type="InterPro" id="IPR002720">
    <property type="entry name" value="RB_A"/>
</dbReference>
<evidence type="ECO:0000256" key="5">
    <source>
        <dbReference type="ARBA" id="ARBA00023163"/>
    </source>
</evidence>
<evidence type="ECO:0000256" key="2">
    <source>
        <dbReference type="ARBA" id="ARBA00009475"/>
    </source>
</evidence>
<comment type="similarity">
    <text evidence="2">Belongs to the retinoblastoma protein (RB) family.</text>
</comment>
<dbReference type="AlphaFoldDB" id="A0A9Q0BVB5"/>
<organism evidence="11 12">
    <name type="scientific">Drosophila gunungcola</name>
    <name type="common">fruit fly</name>
    <dbReference type="NCBI Taxonomy" id="103775"/>
    <lineage>
        <taxon>Eukaryota</taxon>
        <taxon>Metazoa</taxon>
        <taxon>Ecdysozoa</taxon>
        <taxon>Arthropoda</taxon>
        <taxon>Hexapoda</taxon>
        <taxon>Insecta</taxon>
        <taxon>Pterygota</taxon>
        <taxon>Neoptera</taxon>
        <taxon>Endopterygota</taxon>
        <taxon>Diptera</taxon>
        <taxon>Brachycera</taxon>
        <taxon>Muscomorpha</taxon>
        <taxon>Ephydroidea</taxon>
        <taxon>Drosophilidae</taxon>
        <taxon>Drosophila</taxon>
        <taxon>Sophophora</taxon>
    </lineage>
</organism>
<dbReference type="InterPro" id="IPR002719">
    <property type="entry name" value="RB_B"/>
</dbReference>
<evidence type="ECO:0000256" key="4">
    <source>
        <dbReference type="ARBA" id="ARBA00023015"/>
    </source>
</evidence>
<dbReference type="GO" id="GO:2000134">
    <property type="term" value="P:negative regulation of G1/S transition of mitotic cell cycle"/>
    <property type="evidence" value="ECO:0007669"/>
    <property type="project" value="TreeGrafter"/>
</dbReference>
<evidence type="ECO:0000313" key="11">
    <source>
        <dbReference type="EMBL" id="KAI8045260.1"/>
    </source>
</evidence>
<comment type="subcellular location">
    <subcellularLocation>
        <location evidence="1">Nucleus</location>
    </subcellularLocation>
</comment>
<proteinExistence type="inferred from homology"/>
<evidence type="ECO:0008006" key="13">
    <source>
        <dbReference type="Google" id="ProtNLM"/>
    </source>
</evidence>
<evidence type="ECO:0000259" key="10">
    <source>
        <dbReference type="SMART" id="SM01368"/>
    </source>
</evidence>
<dbReference type="InterPro" id="IPR024599">
    <property type="entry name" value="RB_N"/>
</dbReference>
<comment type="caution">
    <text evidence="11">The sequence shown here is derived from an EMBL/GenBank/DDBJ whole genome shotgun (WGS) entry which is preliminary data.</text>
</comment>
<keyword evidence="3" id="KW-0678">Repressor</keyword>
<evidence type="ECO:0000256" key="7">
    <source>
        <dbReference type="ARBA" id="ARBA00023306"/>
    </source>
</evidence>
<dbReference type="GO" id="GO:0005667">
    <property type="term" value="C:transcription regulator complex"/>
    <property type="evidence" value="ECO:0007669"/>
    <property type="project" value="TreeGrafter"/>
</dbReference>
<sequence length="766" mass="86992">MNICEAEGEGEALVRRFSASCEQLELDPRIQQSALATYRRVDAAGGLSTSEGEVQEWLCCAVYSELQRVKIRDIRRESQNATNEENEPLAKNNCWNLSLTRLLRVFKVNVSHFLRRMEHWNWLAQNENTFQLEVEDLRRRLGITLTLLRHYKNIFKCLFVRPAEDADPDSLALYHSLYEFGWLLFLVIRNELPGFATTNLINGCQVLVCSMDLLFVNALEMPLSEVISRDFAGVPKKWVNKDFNASVLNKYSALKALGALIPELPLKGVQQIRNAFFHKALMLLFMEQSLVGDDTHMREIIKEGMLDINLGTLNRKYSGHIADISEMDERVLLCFNETKELKKVSHNNSLPASQSSFSSPLYKKLLAQDLPQCLSTVIRKALRKGENGENVVQYVEQTVKKMDQTFAAAAKDYLNAEAAGARFRLARGLYSKFLLKIVAPELALKPQLKISQLLRQRTLTTTLLACCLELALHVHDEHVDGLRFPFVLDCYSLDAYDFQKILELVVRHDQGFLGRELVKHLHVVEDNLPSYQEVQSEADGKENTSPGAGICLRKFYGLANRRLLLFCQSLCLVDSFPRIWHLVEHSFTMDGGRLLRNRHMDQLLLCAIHLHVRLESLGLSFSMIIQHYRRQPNAQRSVYREVDLGNGQTADVIRFYNSVYVRSMGHYGRHLDCEQSRKSPQQPKTKLGILQETSANERHMLANISISSPPPPKICQSGSCSSLPPQSPAASPLPTSNKPGLKRACSSGDLSDVKRPNILRRRTCIE</sequence>
<keyword evidence="6" id="KW-0539">Nucleus</keyword>
<dbReference type="GO" id="GO:0006357">
    <property type="term" value="P:regulation of transcription by RNA polymerase II"/>
    <property type="evidence" value="ECO:0007669"/>
    <property type="project" value="InterPro"/>
</dbReference>
<dbReference type="GO" id="GO:0005634">
    <property type="term" value="C:nucleus"/>
    <property type="evidence" value="ECO:0007669"/>
    <property type="project" value="UniProtKB-SubCell"/>
</dbReference>
<dbReference type="Proteomes" id="UP001059596">
    <property type="component" value="Chromosome 3R"/>
</dbReference>
<evidence type="ECO:0000256" key="6">
    <source>
        <dbReference type="ARBA" id="ARBA00023242"/>
    </source>
</evidence>
<evidence type="ECO:0000313" key="12">
    <source>
        <dbReference type="Proteomes" id="UP001059596"/>
    </source>
</evidence>
<feature type="region of interest" description="Disordered" evidence="8">
    <location>
        <begin position="705"/>
        <end position="754"/>
    </location>
</feature>
<dbReference type="EMBL" id="JAMKOV010000001">
    <property type="protein sequence ID" value="KAI8045260.1"/>
    <property type="molecule type" value="Genomic_DNA"/>
</dbReference>
<keyword evidence="4" id="KW-0805">Transcription regulation</keyword>
<dbReference type="GO" id="GO:0000977">
    <property type="term" value="F:RNA polymerase II transcription regulatory region sequence-specific DNA binding"/>
    <property type="evidence" value="ECO:0007669"/>
    <property type="project" value="TreeGrafter"/>
</dbReference>
<evidence type="ECO:0000256" key="8">
    <source>
        <dbReference type="SAM" id="MobiDB-lite"/>
    </source>
</evidence>
<dbReference type="PANTHER" id="PTHR13742">
    <property type="entry name" value="RETINOBLASTOMA-ASSOCIATED PROTEIN RB -RELATED"/>
    <property type="match status" value="1"/>
</dbReference>
<dbReference type="SMART" id="SM01368">
    <property type="entry name" value="RB_A"/>
    <property type="match status" value="1"/>
</dbReference>
<dbReference type="Gene3D" id="1.10.472.10">
    <property type="entry name" value="Cyclin-like"/>
    <property type="match status" value="2"/>
</dbReference>
<keyword evidence="12" id="KW-1185">Reference proteome</keyword>
<name>A0A9Q0BVB5_9MUSC</name>